<protein>
    <submittedName>
        <fullName evidence="2">D-glycero-D-manno-heptose 1-phosphate guanosyltransferase</fullName>
    </submittedName>
</protein>
<accession>A0AA48GSS0</accession>
<dbReference type="CDD" id="cd06915">
    <property type="entry name" value="NTP_transferase_WcbM_like"/>
    <property type="match status" value="1"/>
</dbReference>
<proteinExistence type="predicted"/>
<dbReference type="SUPFAM" id="SSF53448">
    <property type="entry name" value="Nucleotide-diphospho-sugar transferases"/>
    <property type="match status" value="1"/>
</dbReference>
<dbReference type="RefSeq" id="WP_316413965.1">
    <property type="nucleotide sequence ID" value="NZ_AP027080.1"/>
</dbReference>
<evidence type="ECO:0000313" key="2">
    <source>
        <dbReference type="EMBL" id="BDU71071.1"/>
    </source>
</evidence>
<feature type="domain" description="Nucleotidyl transferase" evidence="1">
    <location>
        <begin position="7"/>
        <end position="231"/>
    </location>
</feature>
<gene>
    <name evidence="2" type="primary">hddC</name>
    <name evidence="2" type="ORF">METEAL_02450</name>
</gene>
<evidence type="ECO:0000259" key="1">
    <source>
        <dbReference type="Pfam" id="PF00483"/>
    </source>
</evidence>
<dbReference type="InterPro" id="IPR005835">
    <property type="entry name" value="NTP_transferase_dom"/>
</dbReference>
<dbReference type="InterPro" id="IPR050486">
    <property type="entry name" value="Mannose-1P_guanyltransferase"/>
</dbReference>
<dbReference type="KEGG" id="msil:METEAL_02450"/>
<evidence type="ECO:0000313" key="3">
    <source>
        <dbReference type="Proteomes" id="UP001238179"/>
    </source>
</evidence>
<dbReference type="EMBL" id="AP027080">
    <property type="protein sequence ID" value="BDU71071.1"/>
    <property type="molecule type" value="Genomic_DNA"/>
</dbReference>
<reference evidence="3" key="1">
    <citation type="journal article" date="2023" name="Int. J. Syst. Evol. Microbiol.">
        <title>Mesoterricola silvestris gen. nov., sp. nov., Mesoterricola sediminis sp. nov., Geothrix oryzae sp. nov., Geothrix edaphica sp. nov., Geothrix rubra sp. nov., and Geothrix limicola sp. nov., six novel members of Acidobacteriota isolated from soils.</title>
        <authorList>
            <person name="Itoh H."/>
            <person name="Sugisawa Y."/>
            <person name="Mise K."/>
            <person name="Xu Z."/>
            <person name="Kuniyasu M."/>
            <person name="Ushijima N."/>
            <person name="Kawano K."/>
            <person name="Kobayashi E."/>
            <person name="Shiratori Y."/>
            <person name="Masuda Y."/>
            <person name="Senoo K."/>
        </authorList>
    </citation>
    <scope>NUCLEOTIDE SEQUENCE [LARGE SCALE GENOMIC DNA]</scope>
    <source>
        <strain evidence="3">W79</strain>
    </source>
</reference>
<dbReference type="Pfam" id="PF00483">
    <property type="entry name" value="NTP_transferase"/>
    <property type="match status" value="1"/>
</dbReference>
<organism evidence="2 3">
    <name type="scientific">Mesoterricola silvestris</name>
    <dbReference type="NCBI Taxonomy" id="2927979"/>
    <lineage>
        <taxon>Bacteria</taxon>
        <taxon>Pseudomonadati</taxon>
        <taxon>Acidobacteriota</taxon>
        <taxon>Holophagae</taxon>
        <taxon>Holophagales</taxon>
        <taxon>Holophagaceae</taxon>
        <taxon>Mesoterricola</taxon>
    </lineage>
</organism>
<sequence>MNTASTAIVLAGGFGTRLRAVVSDLPKPLAPIRGIPFLKHLLSQIASQGIRNAVLSVGYLGEKIEKDLGYSFGPLSLSYVHEDRPLGTGGAVRFALATLPPTPGPVFVMNGDSYFPIPLHDLAQDFLGHQGALACLALKRMSPADRYGTVELGPDGRIYSFREKTALEEGLINGGIYVLSRDFLQVTPADRPFSLETDVFAPRCPQGSLFGREFDAPFIDIGIPEDYRHAQDMIPLLPGERPTS</sequence>
<dbReference type="Proteomes" id="UP001238179">
    <property type="component" value="Chromosome"/>
</dbReference>
<dbReference type="PANTHER" id="PTHR22572">
    <property type="entry name" value="SUGAR-1-PHOSPHATE GUANYL TRANSFERASE"/>
    <property type="match status" value="1"/>
</dbReference>
<keyword evidence="3" id="KW-1185">Reference proteome</keyword>
<name>A0AA48GSS0_9BACT</name>
<dbReference type="AlphaFoldDB" id="A0AA48GSS0"/>
<dbReference type="InterPro" id="IPR029044">
    <property type="entry name" value="Nucleotide-diphossugar_trans"/>
</dbReference>
<dbReference type="Gene3D" id="3.90.550.10">
    <property type="entry name" value="Spore Coat Polysaccharide Biosynthesis Protein SpsA, Chain A"/>
    <property type="match status" value="1"/>
</dbReference>